<evidence type="ECO:0000256" key="4">
    <source>
        <dbReference type="SAM" id="MobiDB-lite"/>
    </source>
</evidence>
<sequence>MPAASRFVDMKALYAGWLMLCSCLWAGTTHAASVVFLSPGAASDNYWQSYSRVMQTAADTTGMSLKILFTERDTRKLLDLARATLQGDERPDYLLFSNELNIAPEVLRMSVGSGVKLFAVNNTLTPDQIRILGDLPSRYPSFIGSLVGNDEEGGYLTAKRLISLAAPITDGQVIDMLAFSGTNTTPVSLLREKGMLRALAEHPEVHLRQIVLGGWRRDRALEQARVLFKRYPQTRLVWAANEQMAFGAMDALRERGGKPGQDVLFSAINGTSLSLQAQLNGSLSVVASGHFTLGGWAIILLHRYDTAQRQARQQIGARIIDVVHVVEPQDAQRFLNAARGEHYRLDIQAFNVQASGEASPFSLKGMLPPDHSSGDNRSGVTRRSPGSGPASAR</sequence>
<feature type="region of interest" description="Disordered" evidence="4">
    <location>
        <begin position="361"/>
        <end position="393"/>
    </location>
</feature>
<name>A0A0P9PHR1_9PSED</name>
<accession>A0A0P9PHR1</accession>
<evidence type="ECO:0000313" key="8">
    <source>
        <dbReference type="Proteomes" id="UP000050411"/>
    </source>
</evidence>
<dbReference type="Proteomes" id="UP000050411">
    <property type="component" value="Unassembled WGS sequence"/>
</dbReference>
<dbReference type="EMBL" id="LJQB01000058">
    <property type="protein sequence ID" value="KPW84402.1"/>
    <property type="molecule type" value="Genomic_DNA"/>
</dbReference>
<reference evidence="7 8" key="1">
    <citation type="submission" date="2015-09" db="EMBL/GenBank/DDBJ databases">
        <title>Genome announcement of multiple Pseudomonas syringae strains.</title>
        <authorList>
            <person name="Thakur S."/>
            <person name="Wang P.W."/>
            <person name="Gong Y."/>
            <person name="Weir B.S."/>
            <person name="Guttman D.S."/>
        </authorList>
    </citation>
    <scope>NUCLEOTIDE SEQUENCE [LARGE SCALE GENOMIC DNA]</scope>
    <source>
        <strain evidence="7 8">ICMP19117</strain>
    </source>
</reference>
<evidence type="ECO:0000256" key="1">
    <source>
        <dbReference type="ARBA" id="ARBA00004196"/>
    </source>
</evidence>
<keyword evidence="3 5" id="KW-0732">Signal</keyword>
<dbReference type="GO" id="GO:0030246">
    <property type="term" value="F:carbohydrate binding"/>
    <property type="evidence" value="ECO:0007669"/>
    <property type="project" value="UniProtKB-ARBA"/>
</dbReference>
<dbReference type="Gene3D" id="3.40.50.2300">
    <property type="match status" value="2"/>
</dbReference>
<protein>
    <submittedName>
        <fullName evidence="7">Sugar-binding domain-containing protein</fullName>
    </submittedName>
</protein>
<feature type="domain" description="Periplasmic binding protein" evidence="6">
    <location>
        <begin position="37"/>
        <end position="303"/>
    </location>
</feature>
<dbReference type="SUPFAM" id="SSF53822">
    <property type="entry name" value="Periplasmic binding protein-like I"/>
    <property type="match status" value="1"/>
</dbReference>
<dbReference type="GO" id="GO:0055085">
    <property type="term" value="P:transmembrane transport"/>
    <property type="evidence" value="ECO:0007669"/>
    <property type="project" value="UniProtKB-ARBA"/>
</dbReference>
<dbReference type="GO" id="GO:0030313">
    <property type="term" value="C:cell envelope"/>
    <property type="evidence" value="ECO:0007669"/>
    <property type="project" value="UniProtKB-SubCell"/>
</dbReference>
<dbReference type="PROSITE" id="PS51257">
    <property type="entry name" value="PROKAR_LIPOPROTEIN"/>
    <property type="match status" value="1"/>
</dbReference>
<evidence type="ECO:0000256" key="2">
    <source>
        <dbReference type="ARBA" id="ARBA00007639"/>
    </source>
</evidence>
<dbReference type="Pfam" id="PF13407">
    <property type="entry name" value="Peripla_BP_4"/>
    <property type="match status" value="1"/>
</dbReference>
<organism evidence="7 8">
    <name type="scientific">Pseudomonas congelans</name>
    <dbReference type="NCBI Taxonomy" id="200452"/>
    <lineage>
        <taxon>Bacteria</taxon>
        <taxon>Pseudomonadati</taxon>
        <taxon>Pseudomonadota</taxon>
        <taxon>Gammaproteobacteria</taxon>
        <taxon>Pseudomonadales</taxon>
        <taxon>Pseudomonadaceae</taxon>
        <taxon>Pseudomonas</taxon>
    </lineage>
</organism>
<dbReference type="InterPro" id="IPR025997">
    <property type="entry name" value="SBP_2_dom"/>
</dbReference>
<evidence type="ECO:0000313" key="7">
    <source>
        <dbReference type="EMBL" id="KPW84402.1"/>
    </source>
</evidence>
<dbReference type="PANTHER" id="PTHR46847:SF2">
    <property type="entry name" value="ABC TRANSPORTER SUGAR-BINDING PROTEIN"/>
    <property type="match status" value="1"/>
</dbReference>
<dbReference type="CDD" id="cd06324">
    <property type="entry name" value="PBP1_ABC_sugar_binding-like"/>
    <property type="match status" value="1"/>
</dbReference>
<evidence type="ECO:0000256" key="5">
    <source>
        <dbReference type="SAM" id="SignalP"/>
    </source>
</evidence>
<gene>
    <name evidence="7" type="ORF">ALO92_05169</name>
</gene>
<comment type="caution">
    <text evidence="7">The sequence shown here is derived from an EMBL/GenBank/DDBJ whole genome shotgun (WGS) entry which is preliminary data.</text>
</comment>
<comment type="similarity">
    <text evidence="2">Belongs to the bacterial solute-binding protein 2 family.</text>
</comment>
<evidence type="ECO:0000256" key="3">
    <source>
        <dbReference type="ARBA" id="ARBA00022729"/>
    </source>
</evidence>
<dbReference type="PANTHER" id="PTHR46847">
    <property type="entry name" value="D-ALLOSE-BINDING PERIPLASMIC PROTEIN-RELATED"/>
    <property type="match status" value="1"/>
</dbReference>
<proteinExistence type="inferred from homology"/>
<dbReference type="PATRIC" id="fig|200452.3.peg.4130"/>
<feature type="chain" id="PRO_5006165292" evidence="5">
    <location>
        <begin position="32"/>
        <end position="393"/>
    </location>
</feature>
<feature type="signal peptide" evidence="5">
    <location>
        <begin position="1"/>
        <end position="31"/>
    </location>
</feature>
<evidence type="ECO:0000259" key="6">
    <source>
        <dbReference type="Pfam" id="PF13407"/>
    </source>
</evidence>
<comment type="subcellular location">
    <subcellularLocation>
        <location evidence="1">Cell envelope</location>
    </subcellularLocation>
</comment>
<dbReference type="AlphaFoldDB" id="A0A0P9PHR1"/>
<dbReference type="InterPro" id="IPR028082">
    <property type="entry name" value="Peripla_BP_I"/>
</dbReference>